<keyword evidence="5" id="KW-1185">Reference proteome</keyword>
<evidence type="ECO:0000313" key="4">
    <source>
        <dbReference type="EMBL" id="VDO89209.1"/>
    </source>
</evidence>
<organism evidence="6">
    <name type="scientific">Haemonchus placei</name>
    <name type="common">Barber's pole worm</name>
    <dbReference type="NCBI Taxonomy" id="6290"/>
    <lineage>
        <taxon>Eukaryota</taxon>
        <taxon>Metazoa</taxon>
        <taxon>Ecdysozoa</taxon>
        <taxon>Nematoda</taxon>
        <taxon>Chromadorea</taxon>
        <taxon>Rhabditida</taxon>
        <taxon>Rhabditina</taxon>
        <taxon>Rhabditomorpha</taxon>
        <taxon>Strongyloidea</taxon>
        <taxon>Trichostrongylidae</taxon>
        <taxon>Haemonchus</taxon>
    </lineage>
</organism>
<dbReference type="STRING" id="6290.A0A0N4XAD4"/>
<dbReference type="AlphaFoldDB" id="A0A0N4XAD4"/>
<dbReference type="Proteomes" id="UP000268014">
    <property type="component" value="Unassembled WGS sequence"/>
</dbReference>
<feature type="chain" id="PRO_5043124533" evidence="2">
    <location>
        <begin position="16"/>
        <end position="214"/>
    </location>
</feature>
<proteinExistence type="predicted"/>
<evidence type="ECO:0000313" key="5">
    <source>
        <dbReference type="Proteomes" id="UP000268014"/>
    </source>
</evidence>
<gene>
    <name evidence="4" type="ORF">HPLM_LOCUS21318</name>
</gene>
<dbReference type="PANTHER" id="PTHR21593">
    <property type="entry name" value="PRION-LIKE- Q/N-RICH -DOMAIN-BEARING PROTEIN PROTEIN"/>
    <property type="match status" value="1"/>
</dbReference>
<feature type="signal peptide" evidence="2">
    <location>
        <begin position="1"/>
        <end position="15"/>
    </location>
</feature>
<name>A0A0N4XAD4_HAEPC</name>
<dbReference type="Pfam" id="PF02520">
    <property type="entry name" value="ANIS5_cation-bd"/>
    <property type="match status" value="1"/>
</dbReference>
<protein>
    <submittedName>
        <fullName evidence="6">DUF148 domain-containing protein</fullName>
    </submittedName>
</protein>
<feature type="compositionally biased region" description="Polar residues" evidence="1">
    <location>
        <begin position="185"/>
        <end position="194"/>
    </location>
</feature>
<evidence type="ECO:0000256" key="1">
    <source>
        <dbReference type="SAM" id="MobiDB-lite"/>
    </source>
</evidence>
<evidence type="ECO:0000256" key="2">
    <source>
        <dbReference type="SAM" id="SignalP"/>
    </source>
</evidence>
<sequence>MKFLISFCFFAVTAAHLSYYFMEMFHPPFLNDKGLSWEAQHVYYKILFNKTLTITEQKKEIRAWAKENNLTKEVTSFFSQIGKGVIEMNKNVSKLIDTLPVAFRNVTKILKNEHQTMSQMMNAMEKLKAEHPSVFSVLDTAMEQVMGKNGPNGPHSKPQGGPSPSGKPNLPSWHKGLSDGPSGGWPNSGSFHSSTRSKRGMLLVDPYEDDESDY</sequence>
<dbReference type="OMA" id="WEAQHVY"/>
<feature type="compositionally biased region" description="Low complexity" evidence="1">
    <location>
        <begin position="153"/>
        <end position="168"/>
    </location>
</feature>
<dbReference type="InterPro" id="IPR003677">
    <property type="entry name" value="ANIS5_cation-bd"/>
</dbReference>
<feature type="region of interest" description="Disordered" evidence="1">
    <location>
        <begin position="145"/>
        <end position="214"/>
    </location>
</feature>
<dbReference type="InterPro" id="IPR052823">
    <property type="entry name" value="SXP/RAL-2_related"/>
</dbReference>
<dbReference type="WBParaSite" id="HPLM_0002132901-mRNA-1">
    <property type="protein sequence ID" value="HPLM_0002132901-mRNA-1"/>
    <property type="gene ID" value="HPLM_0002132901"/>
</dbReference>
<dbReference type="EMBL" id="UZAF01023261">
    <property type="protein sequence ID" value="VDO89209.1"/>
    <property type="molecule type" value="Genomic_DNA"/>
</dbReference>
<keyword evidence="2" id="KW-0732">Signal</keyword>
<dbReference type="PANTHER" id="PTHR21593:SF36">
    <property type="entry name" value="DUF148 DOMAIN-CONTAINING PROTEIN-RELATED"/>
    <property type="match status" value="1"/>
</dbReference>
<evidence type="ECO:0000259" key="3">
    <source>
        <dbReference type="Pfam" id="PF02520"/>
    </source>
</evidence>
<reference evidence="4 5" key="2">
    <citation type="submission" date="2018-11" db="EMBL/GenBank/DDBJ databases">
        <authorList>
            <consortium name="Pathogen Informatics"/>
        </authorList>
    </citation>
    <scope>NUCLEOTIDE SEQUENCE [LARGE SCALE GENOMIC DNA]</scope>
    <source>
        <strain evidence="4 5">MHpl1</strain>
    </source>
</reference>
<dbReference type="OrthoDB" id="5809447at2759"/>
<feature type="domain" description="SXP/RAL-2 family protein Ani s 5-like cation-binding" evidence="3">
    <location>
        <begin position="38"/>
        <end position="144"/>
    </location>
</feature>
<evidence type="ECO:0000313" key="6">
    <source>
        <dbReference type="WBParaSite" id="HPLM_0002132901-mRNA-1"/>
    </source>
</evidence>
<accession>A0A0N4XAD4</accession>
<reference evidence="6" key="1">
    <citation type="submission" date="2017-02" db="UniProtKB">
        <authorList>
            <consortium name="WormBaseParasite"/>
        </authorList>
    </citation>
    <scope>IDENTIFICATION</scope>
</reference>